<sequence>MAFRRHITVPAHNFTTHELTIYGETQDIGRGNIFHDQLNCTFTTQAFDSVYICHPLVASDLEGMERSKLREVHRRIRECQKKRRTNAGGEEINAREKSLKVVRKKLGRVAVVGCVMY</sequence>
<proteinExistence type="predicted"/>
<reference evidence="2" key="1">
    <citation type="submission" date="2017-03" db="EMBL/GenBank/DDBJ databases">
        <title>Genomes of endolithic fungi from Antarctica.</title>
        <authorList>
            <person name="Coleine C."/>
            <person name="Masonjones S."/>
            <person name="Stajich J.E."/>
        </authorList>
    </citation>
    <scope>NUCLEOTIDE SEQUENCE [LARGE SCALE GENOMIC DNA]</scope>
    <source>
        <strain evidence="2">CCFEE 5527</strain>
    </source>
</reference>
<evidence type="ECO:0000313" key="1">
    <source>
        <dbReference type="EMBL" id="OQO13980.1"/>
    </source>
</evidence>
<dbReference type="Proteomes" id="UP000192596">
    <property type="component" value="Unassembled WGS sequence"/>
</dbReference>
<name>A0A1V8TRI6_9PEZI</name>
<accession>A0A1V8TRI6</accession>
<organism evidence="1 2">
    <name type="scientific">Cryoendolithus antarcticus</name>
    <dbReference type="NCBI Taxonomy" id="1507870"/>
    <lineage>
        <taxon>Eukaryota</taxon>
        <taxon>Fungi</taxon>
        <taxon>Dikarya</taxon>
        <taxon>Ascomycota</taxon>
        <taxon>Pezizomycotina</taxon>
        <taxon>Dothideomycetes</taxon>
        <taxon>Dothideomycetidae</taxon>
        <taxon>Cladosporiales</taxon>
        <taxon>Cladosporiaceae</taxon>
        <taxon>Cryoendolithus</taxon>
    </lineage>
</organism>
<comment type="caution">
    <text evidence="1">The sequence shown here is derived from an EMBL/GenBank/DDBJ whole genome shotgun (WGS) entry which is preliminary data.</text>
</comment>
<gene>
    <name evidence="1" type="ORF">B0A48_00855</name>
</gene>
<protein>
    <submittedName>
        <fullName evidence="1">Uncharacterized protein</fullName>
    </submittedName>
</protein>
<dbReference type="InParanoid" id="A0A1V8TRI6"/>
<dbReference type="AlphaFoldDB" id="A0A1V8TRI6"/>
<keyword evidence="2" id="KW-1185">Reference proteome</keyword>
<dbReference type="EMBL" id="NAJO01000002">
    <property type="protein sequence ID" value="OQO13980.1"/>
    <property type="molecule type" value="Genomic_DNA"/>
</dbReference>
<evidence type="ECO:0000313" key="2">
    <source>
        <dbReference type="Proteomes" id="UP000192596"/>
    </source>
</evidence>